<proteinExistence type="predicted"/>
<dbReference type="InterPro" id="IPR050807">
    <property type="entry name" value="TransReg_Diox_bact_type"/>
</dbReference>
<dbReference type="PANTHER" id="PTHR46797">
    <property type="entry name" value="HTH-TYPE TRANSCRIPTIONAL REGULATOR"/>
    <property type="match status" value="1"/>
</dbReference>
<evidence type="ECO:0000313" key="4">
    <source>
        <dbReference type="Proteomes" id="UP001612915"/>
    </source>
</evidence>
<dbReference type="InterPro" id="IPR014710">
    <property type="entry name" value="RmlC-like_jellyroll"/>
</dbReference>
<dbReference type="Pfam" id="PF07883">
    <property type="entry name" value="Cupin_2"/>
    <property type="match status" value="1"/>
</dbReference>
<dbReference type="InterPro" id="IPR011051">
    <property type="entry name" value="RmlC_Cupin_sf"/>
</dbReference>
<name>A0ABW8AS42_9ACTN</name>
<keyword evidence="4" id="KW-1185">Reference proteome</keyword>
<gene>
    <name evidence="3" type="ORF">ACIB24_17015</name>
</gene>
<dbReference type="Proteomes" id="UP001612915">
    <property type="component" value="Unassembled WGS sequence"/>
</dbReference>
<dbReference type="Pfam" id="PF13560">
    <property type="entry name" value="HTH_31"/>
    <property type="match status" value="1"/>
</dbReference>
<feature type="domain" description="HTH cro/C1-type" evidence="2">
    <location>
        <begin position="14"/>
        <end position="68"/>
    </location>
</feature>
<dbReference type="InterPro" id="IPR013096">
    <property type="entry name" value="Cupin_2"/>
</dbReference>
<dbReference type="Gene3D" id="1.10.260.40">
    <property type="entry name" value="lambda repressor-like DNA-binding domains"/>
    <property type="match status" value="1"/>
</dbReference>
<dbReference type="SUPFAM" id="SSF47413">
    <property type="entry name" value="lambda repressor-like DNA-binding domains"/>
    <property type="match status" value="1"/>
</dbReference>
<dbReference type="EMBL" id="JBITLV010000005">
    <property type="protein sequence ID" value="MFI7588773.1"/>
    <property type="molecule type" value="Genomic_DNA"/>
</dbReference>
<dbReference type="CDD" id="cd02209">
    <property type="entry name" value="cupin_XRE_C"/>
    <property type="match status" value="1"/>
</dbReference>
<keyword evidence="1" id="KW-0238">DNA-binding</keyword>
<dbReference type="SUPFAM" id="SSF51182">
    <property type="entry name" value="RmlC-like cupins"/>
    <property type="match status" value="1"/>
</dbReference>
<dbReference type="InterPro" id="IPR001387">
    <property type="entry name" value="Cro/C1-type_HTH"/>
</dbReference>
<accession>A0ABW8AS42</accession>
<dbReference type="PANTHER" id="PTHR46797:SF1">
    <property type="entry name" value="METHYLPHOSPHONATE SYNTHASE"/>
    <property type="match status" value="1"/>
</dbReference>
<dbReference type="RefSeq" id="WP_398282794.1">
    <property type="nucleotide sequence ID" value="NZ_JBITLV010000005.1"/>
</dbReference>
<dbReference type="InterPro" id="IPR010982">
    <property type="entry name" value="Lambda_DNA-bd_dom_sf"/>
</dbReference>
<comment type="caution">
    <text evidence="3">The sequence shown here is derived from an EMBL/GenBank/DDBJ whole genome shotgun (WGS) entry which is preliminary data.</text>
</comment>
<evidence type="ECO:0000313" key="3">
    <source>
        <dbReference type="EMBL" id="MFI7588773.1"/>
    </source>
</evidence>
<organism evidence="3 4">
    <name type="scientific">Spongisporangium articulatum</name>
    <dbReference type="NCBI Taxonomy" id="3362603"/>
    <lineage>
        <taxon>Bacteria</taxon>
        <taxon>Bacillati</taxon>
        <taxon>Actinomycetota</taxon>
        <taxon>Actinomycetes</taxon>
        <taxon>Kineosporiales</taxon>
        <taxon>Kineosporiaceae</taxon>
        <taxon>Spongisporangium</taxon>
    </lineage>
</organism>
<evidence type="ECO:0000259" key="2">
    <source>
        <dbReference type="PROSITE" id="PS50943"/>
    </source>
</evidence>
<evidence type="ECO:0000256" key="1">
    <source>
        <dbReference type="ARBA" id="ARBA00023125"/>
    </source>
</evidence>
<sequence length="191" mass="20079">MDETELRRRLGAVIRARRKQHGLTLVQLAAAAALSHPFLSQLERGLARPSMASLHRIAQALGTTQPALMSLTLGGTGAQVGLVPAGEGIPVENPGGSARSLVAGSRAMYPILFEGALGTFGPSYAHEGDELIYVLAGTIEVEVEGQGLFTVATGDTLYYPGSLAHRWRGVGEEQVRALFVQQGGGPSEPHD</sequence>
<protein>
    <submittedName>
        <fullName evidence="3">Helix-turn-helix domain-containing protein</fullName>
    </submittedName>
</protein>
<dbReference type="SMART" id="SM00530">
    <property type="entry name" value="HTH_XRE"/>
    <property type="match status" value="1"/>
</dbReference>
<reference evidence="3 4" key="1">
    <citation type="submission" date="2024-10" db="EMBL/GenBank/DDBJ databases">
        <title>The Natural Products Discovery Center: Release of the First 8490 Sequenced Strains for Exploring Actinobacteria Biosynthetic Diversity.</title>
        <authorList>
            <person name="Kalkreuter E."/>
            <person name="Kautsar S.A."/>
            <person name="Yang D."/>
            <person name="Bader C.D."/>
            <person name="Teijaro C.N."/>
            <person name="Fluegel L."/>
            <person name="Davis C.M."/>
            <person name="Simpson J.R."/>
            <person name="Lauterbach L."/>
            <person name="Steele A.D."/>
            <person name="Gui C."/>
            <person name="Meng S."/>
            <person name="Li G."/>
            <person name="Viehrig K."/>
            <person name="Ye F."/>
            <person name="Su P."/>
            <person name="Kiefer A.F."/>
            <person name="Nichols A."/>
            <person name="Cepeda A.J."/>
            <person name="Yan W."/>
            <person name="Fan B."/>
            <person name="Jiang Y."/>
            <person name="Adhikari A."/>
            <person name="Zheng C.-J."/>
            <person name="Schuster L."/>
            <person name="Cowan T.M."/>
            <person name="Smanski M.J."/>
            <person name="Chevrette M.G."/>
            <person name="De Carvalho L.P.S."/>
            <person name="Shen B."/>
        </authorList>
    </citation>
    <scope>NUCLEOTIDE SEQUENCE [LARGE SCALE GENOMIC DNA]</scope>
    <source>
        <strain evidence="3 4">NPDC049639</strain>
    </source>
</reference>
<dbReference type="PROSITE" id="PS50943">
    <property type="entry name" value="HTH_CROC1"/>
    <property type="match status" value="1"/>
</dbReference>
<dbReference type="Gene3D" id="2.60.120.10">
    <property type="entry name" value="Jelly Rolls"/>
    <property type="match status" value="1"/>
</dbReference>
<dbReference type="CDD" id="cd00093">
    <property type="entry name" value="HTH_XRE"/>
    <property type="match status" value="1"/>
</dbReference>